<gene>
    <name evidence="2" type="ORF">CJ030_MR2G010243</name>
</gene>
<evidence type="ECO:0000313" key="2">
    <source>
        <dbReference type="EMBL" id="KAB1222646.1"/>
    </source>
</evidence>
<dbReference type="InterPro" id="IPR036497">
    <property type="entry name" value="GLTP_sf"/>
</dbReference>
<dbReference type="OrthoDB" id="116883at2759"/>
<reference evidence="2 3" key="1">
    <citation type="journal article" date="2019" name="Plant Biotechnol. J.">
        <title>The red bayberry genome and genetic basis of sex determination.</title>
        <authorList>
            <person name="Jia H.M."/>
            <person name="Jia H.J."/>
            <person name="Cai Q.L."/>
            <person name="Wang Y."/>
            <person name="Zhao H.B."/>
            <person name="Yang W.F."/>
            <person name="Wang G.Y."/>
            <person name="Li Y.H."/>
            <person name="Zhan D.L."/>
            <person name="Shen Y.T."/>
            <person name="Niu Q.F."/>
            <person name="Chang L."/>
            <person name="Qiu J."/>
            <person name="Zhao L."/>
            <person name="Xie H.B."/>
            <person name="Fu W.Y."/>
            <person name="Jin J."/>
            <person name="Li X.W."/>
            <person name="Jiao Y."/>
            <person name="Zhou C.C."/>
            <person name="Tu T."/>
            <person name="Chai C.Y."/>
            <person name="Gao J.L."/>
            <person name="Fan L.J."/>
            <person name="van de Weg E."/>
            <person name="Wang J.Y."/>
            <person name="Gao Z.S."/>
        </authorList>
    </citation>
    <scope>NUCLEOTIDE SEQUENCE [LARGE SCALE GENOMIC DNA]</scope>
    <source>
        <tissue evidence="2">Leaves</tissue>
    </source>
</reference>
<dbReference type="GO" id="GO:0005829">
    <property type="term" value="C:cytosol"/>
    <property type="evidence" value="ECO:0007669"/>
    <property type="project" value="TreeGrafter"/>
</dbReference>
<dbReference type="Pfam" id="PF08718">
    <property type="entry name" value="GLTP"/>
    <property type="match status" value="1"/>
</dbReference>
<dbReference type="AlphaFoldDB" id="A0A6A1WE68"/>
<dbReference type="EMBL" id="RXIC02000020">
    <property type="protein sequence ID" value="KAB1222646.1"/>
    <property type="molecule type" value="Genomic_DNA"/>
</dbReference>
<dbReference type="Gene3D" id="1.10.3520.10">
    <property type="entry name" value="Glycolipid transfer protein"/>
    <property type="match status" value="1"/>
</dbReference>
<proteinExistence type="predicted"/>
<dbReference type="PANTHER" id="PTHR10219">
    <property type="entry name" value="GLYCOLIPID TRANSFER PROTEIN-RELATED"/>
    <property type="match status" value="1"/>
</dbReference>
<dbReference type="GO" id="GO:0016020">
    <property type="term" value="C:membrane"/>
    <property type="evidence" value="ECO:0007669"/>
    <property type="project" value="TreeGrafter"/>
</dbReference>
<sequence>MADQNDQRPLRTLSEAFKELAATIDSQTADVDIASPARSLSFPLSFAALASPPSSRRSIWSPSFRFRTVKDITEASKTIRTLEDLLEEDIMANTVRKVGSHSRNLLKLKRGVDMVRAIFENILATGGDSLRDPASKAYLQVFENHHGWAIRKVAGAAMYSLPTLSELWKMINEDGEFMK</sequence>
<dbReference type="GO" id="GO:1902388">
    <property type="term" value="F:ceramide 1-phosphate transfer activity"/>
    <property type="evidence" value="ECO:0007669"/>
    <property type="project" value="TreeGrafter"/>
</dbReference>
<feature type="domain" description="Glycolipid transfer protein" evidence="1">
    <location>
        <begin position="73"/>
        <end position="172"/>
    </location>
</feature>
<dbReference type="PANTHER" id="PTHR10219:SF43">
    <property type="entry name" value="GLYCOLIPID TRANSFER PROTEIN DOMAIN-CONTAINING PROTEIN"/>
    <property type="match status" value="1"/>
</dbReference>
<accession>A0A6A1WE68</accession>
<evidence type="ECO:0000259" key="1">
    <source>
        <dbReference type="Pfam" id="PF08718"/>
    </source>
</evidence>
<comment type="caution">
    <text evidence="2">The sequence shown here is derived from an EMBL/GenBank/DDBJ whole genome shotgun (WGS) entry which is preliminary data.</text>
</comment>
<organism evidence="2 3">
    <name type="scientific">Morella rubra</name>
    <name type="common">Chinese bayberry</name>
    <dbReference type="NCBI Taxonomy" id="262757"/>
    <lineage>
        <taxon>Eukaryota</taxon>
        <taxon>Viridiplantae</taxon>
        <taxon>Streptophyta</taxon>
        <taxon>Embryophyta</taxon>
        <taxon>Tracheophyta</taxon>
        <taxon>Spermatophyta</taxon>
        <taxon>Magnoliopsida</taxon>
        <taxon>eudicotyledons</taxon>
        <taxon>Gunneridae</taxon>
        <taxon>Pentapetalae</taxon>
        <taxon>rosids</taxon>
        <taxon>fabids</taxon>
        <taxon>Fagales</taxon>
        <taxon>Myricaceae</taxon>
        <taxon>Morella</taxon>
    </lineage>
</organism>
<dbReference type="InterPro" id="IPR014830">
    <property type="entry name" value="Glycolipid_transfer_prot_dom"/>
</dbReference>
<name>A0A6A1WE68_9ROSI</name>
<keyword evidence="3" id="KW-1185">Reference proteome</keyword>
<evidence type="ECO:0000313" key="3">
    <source>
        <dbReference type="Proteomes" id="UP000516437"/>
    </source>
</evidence>
<protein>
    <recommendedName>
        <fullName evidence="1">Glycolipid transfer protein domain-containing protein</fullName>
    </recommendedName>
</protein>
<dbReference type="GO" id="GO:1902387">
    <property type="term" value="F:ceramide 1-phosphate binding"/>
    <property type="evidence" value="ECO:0007669"/>
    <property type="project" value="TreeGrafter"/>
</dbReference>
<dbReference type="SUPFAM" id="SSF110004">
    <property type="entry name" value="Glycolipid transfer protein, GLTP"/>
    <property type="match status" value="1"/>
</dbReference>
<dbReference type="Proteomes" id="UP000516437">
    <property type="component" value="Chromosome 2"/>
</dbReference>